<name>A0ABN1KJX6_CLOSU</name>
<gene>
    <name evidence="1" type="ORF">GCM10008908_09140</name>
</gene>
<proteinExistence type="predicted"/>
<evidence type="ECO:0008006" key="3">
    <source>
        <dbReference type="Google" id="ProtNLM"/>
    </source>
</evidence>
<dbReference type="Proteomes" id="UP001501047">
    <property type="component" value="Unassembled WGS sequence"/>
</dbReference>
<dbReference type="RefSeq" id="WP_343824036.1">
    <property type="nucleotide sequence ID" value="NZ_BAAACI010000001.1"/>
</dbReference>
<dbReference type="EMBL" id="BAAACI010000001">
    <property type="protein sequence ID" value="GAA0768596.1"/>
    <property type="molecule type" value="Genomic_DNA"/>
</dbReference>
<organism evidence="1 2">
    <name type="scientific">Clostridium subterminale</name>
    <dbReference type="NCBI Taxonomy" id="1550"/>
    <lineage>
        <taxon>Bacteria</taxon>
        <taxon>Bacillati</taxon>
        <taxon>Bacillota</taxon>
        <taxon>Clostridia</taxon>
        <taxon>Eubacteriales</taxon>
        <taxon>Clostridiaceae</taxon>
        <taxon>Clostridium</taxon>
    </lineage>
</organism>
<accession>A0ABN1KJX6</accession>
<protein>
    <recommendedName>
        <fullName evidence="3">Phage protein</fullName>
    </recommendedName>
</protein>
<sequence length="105" mass="12216">MIFFKNKTIETTTKTKEKNKIGKLVEGYKKDGNSYRVNIQPMDIKAIKYTFGEDIIADFQMYCDELLNVKDIIVMDNKTYSIDKAIPWNTYNLYAIKSVDVEVIS</sequence>
<keyword evidence="2" id="KW-1185">Reference proteome</keyword>
<reference evidence="1 2" key="1">
    <citation type="journal article" date="2019" name="Int. J. Syst. Evol. Microbiol.">
        <title>The Global Catalogue of Microorganisms (GCM) 10K type strain sequencing project: providing services to taxonomists for standard genome sequencing and annotation.</title>
        <authorList>
            <consortium name="The Broad Institute Genomics Platform"/>
            <consortium name="The Broad Institute Genome Sequencing Center for Infectious Disease"/>
            <person name="Wu L."/>
            <person name="Ma J."/>
        </authorList>
    </citation>
    <scope>NUCLEOTIDE SEQUENCE [LARGE SCALE GENOMIC DNA]</scope>
    <source>
        <strain evidence="1 2">JCM 1417</strain>
    </source>
</reference>
<comment type="caution">
    <text evidence="1">The sequence shown here is derived from an EMBL/GenBank/DDBJ whole genome shotgun (WGS) entry which is preliminary data.</text>
</comment>
<evidence type="ECO:0000313" key="2">
    <source>
        <dbReference type="Proteomes" id="UP001501047"/>
    </source>
</evidence>
<evidence type="ECO:0000313" key="1">
    <source>
        <dbReference type="EMBL" id="GAA0768596.1"/>
    </source>
</evidence>